<dbReference type="PANTHER" id="PTHR33193">
    <property type="entry name" value="DOMAIN PROTEIN, PUTATIVE (DUF3511)-RELATED"/>
    <property type="match status" value="1"/>
</dbReference>
<organism evidence="2 3">
    <name type="scientific">Ceratopteris richardii</name>
    <name type="common">Triangle waterfern</name>
    <dbReference type="NCBI Taxonomy" id="49495"/>
    <lineage>
        <taxon>Eukaryota</taxon>
        <taxon>Viridiplantae</taxon>
        <taxon>Streptophyta</taxon>
        <taxon>Embryophyta</taxon>
        <taxon>Tracheophyta</taxon>
        <taxon>Polypodiopsida</taxon>
        <taxon>Polypodiidae</taxon>
        <taxon>Polypodiales</taxon>
        <taxon>Pteridineae</taxon>
        <taxon>Pteridaceae</taxon>
        <taxon>Parkerioideae</taxon>
        <taxon>Ceratopteris</taxon>
    </lineage>
</organism>
<dbReference type="Proteomes" id="UP000825935">
    <property type="component" value="Chromosome 26"/>
</dbReference>
<dbReference type="EMBL" id="CM035431">
    <property type="protein sequence ID" value="KAH7295941.1"/>
    <property type="molecule type" value="Genomic_DNA"/>
</dbReference>
<reference evidence="2" key="1">
    <citation type="submission" date="2021-08" db="EMBL/GenBank/DDBJ databases">
        <title>WGS assembly of Ceratopteris richardii.</title>
        <authorList>
            <person name="Marchant D.B."/>
            <person name="Chen G."/>
            <person name="Jenkins J."/>
            <person name="Shu S."/>
            <person name="Leebens-Mack J."/>
            <person name="Grimwood J."/>
            <person name="Schmutz J."/>
            <person name="Soltis P."/>
            <person name="Soltis D."/>
            <person name="Chen Z.-H."/>
        </authorList>
    </citation>
    <scope>NUCLEOTIDE SEQUENCE</scope>
    <source>
        <strain evidence="2">Whitten #5841</strain>
        <tissue evidence="2">Leaf</tissue>
    </source>
</reference>
<comment type="caution">
    <text evidence="2">The sequence shown here is derived from an EMBL/GenBank/DDBJ whole genome shotgun (WGS) entry which is preliminary data.</text>
</comment>
<dbReference type="Pfam" id="PF12023">
    <property type="entry name" value="DUF3511"/>
    <property type="match status" value="1"/>
</dbReference>
<proteinExistence type="predicted"/>
<dbReference type="PANTHER" id="PTHR33193:SF13">
    <property type="entry name" value="EXPRESSED PROTEIN"/>
    <property type="match status" value="1"/>
</dbReference>
<evidence type="ECO:0000256" key="1">
    <source>
        <dbReference type="SAM" id="MobiDB-lite"/>
    </source>
</evidence>
<dbReference type="AlphaFoldDB" id="A0A8T2RJ17"/>
<keyword evidence="3" id="KW-1185">Reference proteome</keyword>
<gene>
    <name evidence="2" type="ORF">KP509_26G000600</name>
</gene>
<protein>
    <submittedName>
        <fullName evidence="2">Uncharacterized protein</fullName>
    </submittedName>
</protein>
<dbReference type="InterPro" id="IPR021899">
    <property type="entry name" value="DUF3511"/>
</dbReference>
<accession>A0A8T2RJ17</accession>
<feature type="region of interest" description="Disordered" evidence="1">
    <location>
        <begin position="70"/>
        <end position="90"/>
    </location>
</feature>
<evidence type="ECO:0000313" key="2">
    <source>
        <dbReference type="EMBL" id="KAH7295941.1"/>
    </source>
</evidence>
<feature type="region of interest" description="Disordered" evidence="1">
    <location>
        <begin position="1"/>
        <end position="37"/>
    </location>
</feature>
<dbReference type="OrthoDB" id="1677478at2759"/>
<name>A0A8T2RJ17_CERRI</name>
<evidence type="ECO:0000313" key="3">
    <source>
        <dbReference type="Proteomes" id="UP000825935"/>
    </source>
</evidence>
<sequence>MEKRPTDYGYTDRPFPRSASHLGFSQGKGEVPPYPDSRFHSSGASYWNGGAGPSGQPQLQVVPYSAYHGADNFHTGNPSQPSRSKTLSSWNSVVADPDIRRRGRIASYKRYTVEGRIKLAFSRSMRWVKNKYLELRYEIF</sequence>
<feature type="compositionally biased region" description="Polar residues" evidence="1">
    <location>
        <begin position="74"/>
        <end position="90"/>
    </location>
</feature>